<dbReference type="GO" id="GO:0008233">
    <property type="term" value="F:peptidase activity"/>
    <property type="evidence" value="ECO:0007669"/>
    <property type="project" value="InterPro"/>
</dbReference>
<dbReference type="Proteomes" id="UP000054092">
    <property type="component" value="Unassembled WGS sequence"/>
</dbReference>
<dbReference type="Pfam" id="PF01650">
    <property type="entry name" value="Peptidase_C13"/>
    <property type="match status" value="1"/>
</dbReference>
<sequence length="414" mass="45810">MRLKRIMLIMVAALIAMLLISSCIPKDPVAAATKRFIQFIQGEGEPEDPFTGVYLGEVEQGDVIGSESAKGQQLQFQLQGVNEAGYFFYLDKAPGAFYDHPGKLVVVSKGRKIIFEEDTEGWPTLNGNMVTAMSNREVYANAVIWDKWKMINPITKVIDIDWLVRFIRVKGAVITSGITPSQNLYAEARDVRNLMSDAFKAIMGSDKVRDVKYVAGAAAPNWTTVQVAMNDLLTTEKVDYITLYFIAHGNTNLMNLGGTTFYASQLRSYILEHPNVKFCIIIESCHAGSWLDGLKSGGVTPANIEIIITTTTAAKSAYPDWDSAGGSSDHNPTDMYVEWSGDFLQKLSYYTSDAHWPEVTTYATSKSIDQLPALFYKCYTSIKGASPSTTSWTLTERSVAGSIQQPMIFTKWAP</sequence>
<evidence type="ECO:0000313" key="2">
    <source>
        <dbReference type="Proteomes" id="UP000054092"/>
    </source>
</evidence>
<dbReference type="PATRIC" id="fig|1184387.3.peg.17"/>
<reference evidence="2" key="1">
    <citation type="journal article" date="2015" name="MBio">
        <title>Genome-Resolved Metagenomic Analysis Reveals Roles for Candidate Phyla and Other Microbial Community Members in Biogeochemical Transformations in Oil Reservoirs.</title>
        <authorList>
            <person name="Hu P."/>
            <person name="Tom L."/>
            <person name="Singh A."/>
            <person name="Thomas B.C."/>
            <person name="Baker B.J."/>
            <person name="Piceno Y.M."/>
            <person name="Andersen G.L."/>
            <person name="Banfield J.F."/>
        </authorList>
    </citation>
    <scope>NUCLEOTIDE SEQUENCE [LARGE SCALE GENOMIC DNA]</scope>
</reference>
<dbReference type="Gene3D" id="3.40.50.1460">
    <property type="match status" value="1"/>
</dbReference>
<evidence type="ECO:0000313" key="1">
    <source>
        <dbReference type="EMBL" id="KUK78816.1"/>
    </source>
</evidence>
<dbReference type="InterPro" id="IPR001096">
    <property type="entry name" value="Peptidase_C13"/>
</dbReference>
<dbReference type="GO" id="GO:0006508">
    <property type="term" value="P:proteolysis"/>
    <property type="evidence" value="ECO:0007669"/>
    <property type="project" value="InterPro"/>
</dbReference>
<accession>A0A101HL23</accession>
<dbReference type="PROSITE" id="PS51257">
    <property type="entry name" value="PROKAR_LIPOPROTEIN"/>
    <property type="match status" value="1"/>
</dbReference>
<evidence type="ECO:0008006" key="3">
    <source>
        <dbReference type="Google" id="ProtNLM"/>
    </source>
</evidence>
<dbReference type="AlphaFoldDB" id="A0A101HL23"/>
<dbReference type="EMBL" id="LGGP01000344">
    <property type="protein sequence ID" value="KUK78816.1"/>
    <property type="molecule type" value="Genomic_DNA"/>
</dbReference>
<organism evidence="1 2">
    <name type="scientific">Mesotoga prima</name>
    <dbReference type="NCBI Taxonomy" id="1184387"/>
    <lineage>
        <taxon>Bacteria</taxon>
        <taxon>Thermotogati</taxon>
        <taxon>Thermotogota</taxon>
        <taxon>Thermotogae</taxon>
        <taxon>Kosmotogales</taxon>
        <taxon>Kosmotogaceae</taxon>
        <taxon>Mesotoga</taxon>
    </lineage>
</organism>
<comment type="caution">
    <text evidence="1">The sequence shown here is derived from an EMBL/GenBank/DDBJ whole genome shotgun (WGS) entry which is preliminary data.</text>
</comment>
<name>A0A101HL23_9BACT</name>
<gene>
    <name evidence="1" type="ORF">XD94_1631</name>
</gene>
<protein>
    <recommendedName>
        <fullName evidence="3">Peptidase C13 family</fullName>
    </recommendedName>
</protein>
<proteinExistence type="predicted"/>